<feature type="non-terminal residue" evidence="1">
    <location>
        <position position="1"/>
    </location>
</feature>
<proteinExistence type="predicted"/>
<organism evidence="1 2">
    <name type="scientific">Porites evermanni</name>
    <dbReference type="NCBI Taxonomy" id="104178"/>
    <lineage>
        <taxon>Eukaryota</taxon>
        <taxon>Metazoa</taxon>
        <taxon>Cnidaria</taxon>
        <taxon>Anthozoa</taxon>
        <taxon>Hexacorallia</taxon>
        <taxon>Scleractinia</taxon>
        <taxon>Fungiina</taxon>
        <taxon>Poritidae</taxon>
        <taxon>Porites</taxon>
    </lineage>
</organism>
<protein>
    <submittedName>
        <fullName evidence="1">Uncharacterized protein</fullName>
    </submittedName>
</protein>
<reference evidence="1 2" key="1">
    <citation type="submission" date="2022-05" db="EMBL/GenBank/DDBJ databases">
        <authorList>
            <consortium name="Genoscope - CEA"/>
            <person name="William W."/>
        </authorList>
    </citation>
    <scope>NUCLEOTIDE SEQUENCE [LARGE SCALE GENOMIC DNA]</scope>
</reference>
<evidence type="ECO:0000313" key="2">
    <source>
        <dbReference type="Proteomes" id="UP001159427"/>
    </source>
</evidence>
<gene>
    <name evidence="1" type="ORF">PEVE_00035318</name>
</gene>
<accession>A0ABN8T2D1</accession>
<evidence type="ECO:0000313" key="1">
    <source>
        <dbReference type="EMBL" id="CAH3197875.1"/>
    </source>
</evidence>
<comment type="caution">
    <text evidence="1">The sequence shown here is derived from an EMBL/GenBank/DDBJ whole genome shotgun (WGS) entry which is preliminary data.</text>
</comment>
<dbReference type="Proteomes" id="UP001159427">
    <property type="component" value="Unassembled WGS sequence"/>
</dbReference>
<dbReference type="EMBL" id="CALNXI010005454">
    <property type="protein sequence ID" value="CAH3197875.1"/>
    <property type="molecule type" value="Genomic_DNA"/>
</dbReference>
<keyword evidence="2" id="KW-1185">Reference proteome</keyword>
<sequence>RDSLKVLDVYRSNLYENIALTVLLPSDHIMLICGLYNPPKHSYRDINLMNYIMSFVDYVLNNTQKWLLFAVAMKIVWTCKNLRLCLAGISWLISPRQVTRAWITV</sequence>
<name>A0ABN8T2D1_9CNID</name>